<evidence type="ECO:0000256" key="1">
    <source>
        <dbReference type="SAM" id="MobiDB-lite"/>
    </source>
</evidence>
<gene>
    <name evidence="2" type="ORF">E8E13_011376</name>
</gene>
<dbReference type="Proteomes" id="UP000801428">
    <property type="component" value="Unassembled WGS sequence"/>
</dbReference>
<keyword evidence="3" id="KW-1185">Reference proteome</keyword>
<dbReference type="AlphaFoldDB" id="A0A9P4TKY2"/>
<protein>
    <submittedName>
        <fullName evidence="2">Uncharacterized protein</fullName>
    </submittedName>
</protein>
<accession>A0A9P4TKY2</accession>
<feature type="region of interest" description="Disordered" evidence="1">
    <location>
        <begin position="16"/>
        <end position="36"/>
    </location>
</feature>
<reference evidence="2" key="1">
    <citation type="submission" date="2019-04" db="EMBL/GenBank/DDBJ databases">
        <title>Sequencing of skin fungus with MAO and IRED activity.</title>
        <authorList>
            <person name="Marsaioli A.J."/>
            <person name="Bonatto J.M.C."/>
            <person name="Reis Junior O."/>
        </authorList>
    </citation>
    <scope>NUCLEOTIDE SEQUENCE</scope>
    <source>
        <strain evidence="2">30M1</strain>
    </source>
</reference>
<feature type="region of interest" description="Disordered" evidence="1">
    <location>
        <begin position="57"/>
        <end position="78"/>
    </location>
</feature>
<sequence>MVFVETHGTALRAALSAQRSPLTSAGADDNDENDTGAIWRPALSVMHKYSKPMTPEFGVSFGGGEPSARNHDANQASL</sequence>
<comment type="caution">
    <text evidence="2">The sequence shown here is derived from an EMBL/GenBank/DDBJ whole genome shotgun (WGS) entry which is preliminary data.</text>
</comment>
<dbReference type="EMBL" id="SWKU01000004">
    <property type="protein sequence ID" value="KAF3007965.1"/>
    <property type="molecule type" value="Genomic_DNA"/>
</dbReference>
<name>A0A9P4TKY2_CURKU</name>
<proteinExistence type="predicted"/>
<evidence type="ECO:0000313" key="2">
    <source>
        <dbReference type="EMBL" id="KAF3007965.1"/>
    </source>
</evidence>
<organism evidence="2 3">
    <name type="scientific">Curvularia kusanoi</name>
    <name type="common">Cochliobolus kusanoi</name>
    <dbReference type="NCBI Taxonomy" id="90978"/>
    <lineage>
        <taxon>Eukaryota</taxon>
        <taxon>Fungi</taxon>
        <taxon>Dikarya</taxon>
        <taxon>Ascomycota</taxon>
        <taxon>Pezizomycotina</taxon>
        <taxon>Dothideomycetes</taxon>
        <taxon>Pleosporomycetidae</taxon>
        <taxon>Pleosporales</taxon>
        <taxon>Pleosporineae</taxon>
        <taxon>Pleosporaceae</taxon>
        <taxon>Curvularia</taxon>
    </lineage>
</organism>
<evidence type="ECO:0000313" key="3">
    <source>
        <dbReference type="Proteomes" id="UP000801428"/>
    </source>
</evidence>